<dbReference type="GO" id="GO:0005886">
    <property type="term" value="C:plasma membrane"/>
    <property type="evidence" value="ECO:0007669"/>
    <property type="project" value="UniProtKB-SubCell"/>
</dbReference>
<dbReference type="PANTHER" id="PTHR33362:SF5">
    <property type="entry name" value="C4-DICARBOXYLATE TRAP TRANSPORTER LARGE PERMEASE PROTEIN DCTM"/>
    <property type="match status" value="1"/>
</dbReference>
<feature type="transmembrane region" description="Helical" evidence="8">
    <location>
        <begin position="55"/>
        <end position="76"/>
    </location>
</feature>
<evidence type="ECO:0000256" key="7">
    <source>
        <dbReference type="RuleBase" id="RU369079"/>
    </source>
</evidence>
<keyword evidence="4 8" id="KW-0812">Transmembrane</keyword>
<evidence type="ECO:0000256" key="8">
    <source>
        <dbReference type="SAM" id="Phobius"/>
    </source>
</evidence>
<dbReference type="PANTHER" id="PTHR33362">
    <property type="entry name" value="SIALIC ACID TRAP TRANSPORTER PERMEASE PROTEIN SIAT-RELATED"/>
    <property type="match status" value="1"/>
</dbReference>
<evidence type="ECO:0000256" key="6">
    <source>
        <dbReference type="ARBA" id="ARBA00023136"/>
    </source>
</evidence>
<evidence type="ECO:0000256" key="2">
    <source>
        <dbReference type="ARBA" id="ARBA00022475"/>
    </source>
</evidence>
<protein>
    <submittedName>
        <fullName evidence="10">C4-dicarboxylate transporter, DctM subunit</fullName>
    </submittedName>
</protein>
<feature type="transmembrane region" description="Helical" evidence="8">
    <location>
        <begin position="343"/>
        <end position="368"/>
    </location>
</feature>
<feature type="transmembrane region" description="Helical" evidence="8">
    <location>
        <begin position="215"/>
        <end position="239"/>
    </location>
</feature>
<feature type="transmembrane region" description="Helical" evidence="8">
    <location>
        <begin position="311"/>
        <end position="331"/>
    </location>
</feature>
<dbReference type="PIRSF" id="PIRSF006066">
    <property type="entry name" value="HI0050"/>
    <property type="match status" value="1"/>
</dbReference>
<evidence type="ECO:0000256" key="5">
    <source>
        <dbReference type="ARBA" id="ARBA00022989"/>
    </source>
</evidence>
<comment type="function">
    <text evidence="7">Part of the tripartite ATP-independent periplasmic (TRAP) transport system.</text>
</comment>
<dbReference type="Proteomes" id="UP000217076">
    <property type="component" value="Unassembled WGS sequence"/>
</dbReference>
<accession>A0A1G7UGA8</accession>
<comment type="subcellular location">
    <subcellularLocation>
        <location evidence="1 7">Cell inner membrane</location>
        <topology evidence="1 7">Multi-pass membrane protein</topology>
    </subcellularLocation>
</comment>
<evidence type="ECO:0000256" key="4">
    <source>
        <dbReference type="ARBA" id="ARBA00022692"/>
    </source>
</evidence>
<feature type="transmembrane region" description="Helical" evidence="8">
    <location>
        <begin position="175"/>
        <end position="194"/>
    </location>
</feature>
<keyword evidence="3 7" id="KW-0997">Cell inner membrane</keyword>
<feature type="domain" description="TRAP C4-dicarboxylate transport system permease DctM subunit" evidence="9">
    <location>
        <begin position="7"/>
        <end position="455"/>
    </location>
</feature>
<evidence type="ECO:0000256" key="1">
    <source>
        <dbReference type="ARBA" id="ARBA00004429"/>
    </source>
</evidence>
<keyword evidence="11" id="KW-1185">Reference proteome</keyword>
<keyword evidence="2" id="KW-1003">Cell membrane</keyword>
<feature type="transmembrane region" description="Helical" evidence="8">
    <location>
        <begin position="144"/>
        <end position="163"/>
    </location>
</feature>
<gene>
    <name evidence="10" type="ORF">SAMN05421742_101316</name>
</gene>
<feature type="transmembrane region" description="Helical" evidence="8">
    <location>
        <begin position="88"/>
        <end position="108"/>
    </location>
</feature>
<keyword evidence="6 8" id="KW-0472">Membrane</keyword>
<dbReference type="GO" id="GO:0022857">
    <property type="term" value="F:transmembrane transporter activity"/>
    <property type="evidence" value="ECO:0007669"/>
    <property type="project" value="UniProtKB-UniRule"/>
</dbReference>
<feature type="transmembrane region" description="Helical" evidence="8">
    <location>
        <begin position="438"/>
        <end position="463"/>
    </location>
</feature>
<dbReference type="STRING" id="83401.SAMN05421742_101316"/>
<proteinExistence type="predicted"/>
<keyword evidence="5 8" id="KW-1133">Transmembrane helix</keyword>
<dbReference type="GO" id="GO:0015740">
    <property type="term" value="P:C4-dicarboxylate transport"/>
    <property type="evidence" value="ECO:0007669"/>
    <property type="project" value="TreeGrafter"/>
</dbReference>
<organism evidence="10 11">
    <name type="scientific">Roseospirillum parvum</name>
    <dbReference type="NCBI Taxonomy" id="83401"/>
    <lineage>
        <taxon>Bacteria</taxon>
        <taxon>Pseudomonadati</taxon>
        <taxon>Pseudomonadota</taxon>
        <taxon>Alphaproteobacteria</taxon>
        <taxon>Rhodospirillales</taxon>
        <taxon>Rhodospirillaceae</taxon>
        <taxon>Roseospirillum</taxon>
    </lineage>
</organism>
<dbReference type="Pfam" id="PF06808">
    <property type="entry name" value="DctM"/>
    <property type="match status" value="1"/>
</dbReference>
<dbReference type="OrthoDB" id="7824289at2"/>
<dbReference type="AlphaFoldDB" id="A0A1G7UGA8"/>
<sequence>MTTVFLFILLFVLLALGLPIAMALGLSSVLTILLFSNDSLASVALKLFENLSSHYTLLAIPFFILSSAFLSSGGVARRLIRFAMSLVGHVRGGMAMASVLACMLFAAVSGSSPATVAAIGSIVIAGMVRHGYPEKFAAGVIANAGTLGILIPPSIVMLVYAAATEESASRMFMAGFVPGIMIGLTLMVAIYIMARVRGLPRAEFPGFGPFLAEMAASTLSALGGLMLIIIVLGSIYGGIASPTEAAAVSAVYAWFIAVYGYRDIGPLKNTPWRAEGEGTASAVLRNLVMLPVGLLRSVSHPEVGRTVLDAAKVSIMLLFVIGNAMLFAHVLTTERIPHEIAELITGWGLPAWGFLIVVNILLLIAGNFMEPSAIILIMAPILFPIAVQLGIDPIHFGIIMVVNMEIGMITPPVGLNLFVTAGITGHSIGWAIKAATPWLLILLCGLVVITYVPEISLFLPNYLDQLRGYK</sequence>
<reference evidence="11" key="1">
    <citation type="submission" date="2016-10" db="EMBL/GenBank/DDBJ databases">
        <authorList>
            <person name="Varghese N."/>
            <person name="Submissions S."/>
        </authorList>
    </citation>
    <scope>NUCLEOTIDE SEQUENCE [LARGE SCALE GENOMIC DNA]</scope>
    <source>
        <strain evidence="11">930I</strain>
    </source>
</reference>
<evidence type="ECO:0000313" key="11">
    <source>
        <dbReference type="Proteomes" id="UP000217076"/>
    </source>
</evidence>
<dbReference type="EMBL" id="FNCV01000001">
    <property type="protein sequence ID" value="SDG46311.1"/>
    <property type="molecule type" value="Genomic_DNA"/>
</dbReference>
<dbReference type="InterPro" id="IPR004681">
    <property type="entry name" value="TRAP_DctM"/>
</dbReference>
<name>A0A1G7UGA8_9PROT</name>
<evidence type="ECO:0000259" key="9">
    <source>
        <dbReference type="Pfam" id="PF06808"/>
    </source>
</evidence>
<feature type="transmembrane region" description="Helical" evidence="8">
    <location>
        <begin position="413"/>
        <end position="432"/>
    </location>
</feature>
<evidence type="ECO:0000256" key="3">
    <source>
        <dbReference type="ARBA" id="ARBA00022519"/>
    </source>
</evidence>
<keyword evidence="7" id="KW-0813">Transport</keyword>
<dbReference type="RefSeq" id="WP_092614308.1">
    <property type="nucleotide sequence ID" value="NZ_FNCV01000001.1"/>
</dbReference>
<dbReference type="InterPro" id="IPR010656">
    <property type="entry name" value="DctM"/>
</dbReference>
<evidence type="ECO:0000313" key="10">
    <source>
        <dbReference type="EMBL" id="SDG46311.1"/>
    </source>
</evidence>
<feature type="transmembrane region" description="Helical" evidence="8">
    <location>
        <begin position="374"/>
        <end position="401"/>
    </location>
</feature>